<dbReference type="OMA" id="DSMLNAM"/>
<evidence type="ECO:0000256" key="11">
    <source>
        <dbReference type="SAM" id="Coils"/>
    </source>
</evidence>
<sequence>MPSISHKPITAKLVAAPDATKLELSSYLYQQLFSDKPAEPYVAFEAPGIKWALYPASEDRSLPQYTCKADIRHVAGSLKKFMPVVLKRVNPVTIEHAIVTVPASQYETLNTPEQVLKALEPQLDKDRPVIRQGDVLLNGCRVRLCEPVNQGKVVKGTTKLTVAKEQETIQPADEAADVAFDIAEFLDFDTSVAKTRESTNLQVAPLEGAIPTPLSDRFDDCESRGFVKSETMSKLGVFSGDIVSIKTKNGAERVLRLFAYPEPNTVKYDVVYVSPILYHNIGDKEIEVTPNGETHKSVGEALDSVLEAAEEVKLARVLGPTTTDRTFQTAYHAGLQAYFKPVKRAVRVGDLIPIPFDSILARTIGEDPEMSHIPLEALAVKPDSVAWFQVTSLNGSEDPASKQYLVDSSQTKLIEGGTTSSAVIPTSVPWREYLGLDTLPKFGSEFAYADKIRNLVQISTSALSHAKLNTSVLLHSAKRGVGKSTVLRSVAAQCGISVFEISCFGLIGDNEAQTLGTLRAKLDRAYGCSPCVVVLQHLESIAKKSDQDGKDEGIVSKLVDVLADYSGHGVLLAATSNDPDKISEAIRSRFQFEIEIGVPSEPQRRQIFSHLTKSGPGGDSIRNAPISLRSDVSVENLALQSAGLTPPDLTAIVQTTRLRAIDRLNKLTKDSDTTLDDLLTLSHGTLQLTPSDFDDAIADARQKYSDSIGAPRIPNVGWDDVGGMEGVKKDILDTIETPLKYPHWFSDGVKKRSGILFYGPPGTGKTLLAKAIATTFSLNFFSVKGPELLNMYIGESEANVRRVFQKARDAKPCVVFFDELDSVAPQRGNQGDSGGVMDRIVSQLLAELDGMSTAGGEGVFVVGATNRPDLLDEALLRPGRFDKMLYLGISDTHEKQQTIMEALTRKFRLAADVSLEAISKRCPFTFTGADFYALCSDAMLNAMTRTANEVDAKIKLLNKNREEAGEEPVSIRWWFDHEATKSDIEVEVAQQDFEKAKDELSPSVSAEELQHYLKLRQQFEGGKK</sequence>
<dbReference type="GeneID" id="2909504"/>
<dbReference type="InterPro" id="IPR056995">
    <property type="entry name" value="PEX6_4th_dom"/>
</dbReference>
<evidence type="ECO:0000256" key="10">
    <source>
        <dbReference type="ARBA" id="ARBA00048778"/>
    </source>
</evidence>
<dbReference type="Gene3D" id="1.10.8.60">
    <property type="match status" value="2"/>
</dbReference>
<keyword evidence="11" id="KW-0175">Coiled coil</keyword>
<dbReference type="GO" id="GO:0016887">
    <property type="term" value="F:ATP hydrolysis activity"/>
    <property type="evidence" value="ECO:0007669"/>
    <property type="project" value="EnsemblFungi"/>
</dbReference>
<comment type="catalytic activity">
    <reaction evidence="10">
        <text>ATP + H2O = ADP + phosphate + H(+)</text>
        <dbReference type="Rhea" id="RHEA:13065"/>
        <dbReference type="ChEBI" id="CHEBI:15377"/>
        <dbReference type="ChEBI" id="CHEBI:15378"/>
        <dbReference type="ChEBI" id="CHEBI:30616"/>
        <dbReference type="ChEBI" id="CHEBI:43474"/>
        <dbReference type="ChEBI" id="CHEBI:456216"/>
    </reaction>
    <physiologicalReaction direction="left-to-right" evidence="10">
        <dbReference type="Rhea" id="RHEA:13066"/>
    </physiologicalReaction>
</comment>
<comment type="similarity">
    <text evidence="2">Belongs to the AAA ATPase family.</text>
</comment>
<dbReference type="SMR" id="A0A1D8NBQ0"/>
<evidence type="ECO:0000256" key="8">
    <source>
        <dbReference type="ARBA" id="ARBA00034811"/>
    </source>
</evidence>
<evidence type="ECO:0000256" key="6">
    <source>
        <dbReference type="ARBA" id="ARBA00022840"/>
    </source>
</evidence>
<evidence type="ECO:0000259" key="12">
    <source>
        <dbReference type="SMART" id="SM00382"/>
    </source>
</evidence>
<comment type="subcellular location">
    <subcellularLocation>
        <location evidence="1">Membrane</location>
    </subcellularLocation>
</comment>
<evidence type="ECO:0000256" key="9">
    <source>
        <dbReference type="ARBA" id="ARBA00034920"/>
    </source>
</evidence>
<dbReference type="GO" id="GO:0005778">
    <property type="term" value="C:peroxisomal membrane"/>
    <property type="evidence" value="ECO:0007669"/>
    <property type="project" value="TreeGrafter"/>
</dbReference>
<keyword evidence="6" id="KW-0067">ATP-binding</keyword>
<dbReference type="InterPro" id="IPR003593">
    <property type="entry name" value="AAA+_ATPase"/>
</dbReference>
<name>A0A1D8NBQ0_YARLL</name>
<keyword evidence="4" id="KW-0547">Nucleotide-binding</keyword>
<organism evidence="13 14">
    <name type="scientific">Yarrowia lipolytica</name>
    <name type="common">Candida lipolytica</name>
    <dbReference type="NCBI Taxonomy" id="4952"/>
    <lineage>
        <taxon>Eukaryota</taxon>
        <taxon>Fungi</taxon>
        <taxon>Dikarya</taxon>
        <taxon>Ascomycota</taxon>
        <taxon>Saccharomycotina</taxon>
        <taxon>Dipodascomycetes</taxon>
        <taxon>Dipodascales</taxon>
        <taxon>Dipodascales incertae sedis</taxon>
        <taxon>Yarrowia</taxon>
    </lineage>
</organism>
<dbReference type="Pfam" id="PF00004">
    <property type="entry name" value="AAA"/>
    <property type="match status" value="2"/>
</dbReference>
<feature type="domain" description="AAA+ ATPase" evidence="12">
    <location>
        <begin position="468"/>
        <end position="600"/>
    </location>
</feature>
<keyword evidence="5" id="KW-0378">Hydrolase</keyword>
<evidence type="ECO:0000256" key="4">
    <source>
        <dbReference type="ARBA" id="ARBA00022741"/>
    </source>
</evidence>
<evidence type="ECO:0000256" key="3">
    <source>
        <dbReference type="ARBA" id="ARBA00022593"/>
    </source>
</evidence>
<protein>
    <recommendedName>
        <fullName evidence="8">Peroxisomal ATPase PEX6</fullName>
    </recommendedName>
    <alternativeName>
        <fullName evidence="9">Peroxin-6</fullName>
    </alternativeName>
</protein>
<dbReference type="InterPro" id="IPR027417">
    <property type="entry name" value="P-loop_NTPase"/>
</dbReference>
<dbReference type="InterPro" id="IPR050168">
    <property type="entry name" value="AAA_ATPase_domain"/>
</dbReference>
<dbReference type="Proteomes" id="UP000182444">
    <property type="component" value="Chromosome 1C"/>
</dbReference>
<dbReference type="PROSITE" id="PS00674">
    <property type="entry name" value="AAA"/>
    <property type="match status" value="1"/>
</dbReference>
<dbReference type="GO" id="GO:0016562">
    <property type="term" value="P:protein import into peroxisome matrix, receptor recycling"/>
    <property type="evidence" value="ECO:0007669"/>
    <property type="project" value="EnsemblFungi"/>
</dbReference>
<keyword evidence="7" id="KW-0472">Membrane</keyword>
<dbReference type="SMART" id="SM00382">
    <property type="entry name" value="AAA"/>
    <property type="match status" value="2"/>
</dbReference>
<dbReference type="Gene3D" id="3.40.50.300">
    <property type="entry name" value="P-loop containing nucleotide triphosphate hydrolases"/>
    <property type="match status" value="2"/>
</dbReference>
<dbReference type="VEuPathDB" id="FungiDB:YALI1_C25979g"/>
<dbReference type="KEGG" id="yli:2909504"/>
<dbReference type="EMBL" id="CP017555">
    <property type="protein sequence ID" value="AOW03060.1"/>
    <property type="molecule type" value="Genomic_DNA"/>
</dbReference>
<evidence type="ECO:0000256" key="7">
    <source>
        <dbReference type="ARBA" id="ARBA00023136"/>
    </source>
</evidence>
<dbReference type="AlphaFoldDB" id="A0A1D8NBQ0"/>
<accession>A0A1D8NBQ0</accession>
<reference evidence="13 14" key="1">
    <citation type="journal article" date="2016" name="PLoS ONE">
        <title>Sequence Assembly of Yarrowia lipolytica Strain W29/CLIB89 Shows Transposable Element Diversity.</title>
        <authorList>
            <person name="Magnan C."/>
            <person name="Yu J."/>
            <person name="Chang I."/>
            <person name="Jahn E."/>
            <person name="Kanomata Y."/>
            <person name="Wu J."/>
            <person name="Zeller M."/>
            <person name="Oakes M."/>
            <person name="Baldi P."/>
            <person name="Sandmeyer S."/>
        </authorList>
    </citation>
    <scope>NUCLEOTIDE SEQUENCE [LARGE SCALE GENOMIC DNA]</scope>
    <source>
        <strain evidence="14">CLIB89(W29)</strain>
    </source>
</reference>
<dbReference type="GO" id="GO:0005524">
    <property type="term" value="F:ATP binding"/>
    <property type="evidence" value="ECO:0007669"/>
    <property type="project" value="UniProtKB-KW"/>
</dbReference>
<evidence type="ECO:0000256" key="2">
    <source>
        <dbReference type="ARBA" id="ARBA00006914"/>
    </source>
</evidence>
<dbReference type="eggNOG" id="KOG0736">
    <property type="taxonomic scope" value="Eukaryota"/>
</dbReference>
<evidence type="ECO:0000313" key="13">
    <source>
        <dbReference type="EMBL" id="AOW03060.1"/>
    </source>
</evidence>
<dbReference type="InterPro" id="IPR003960">
    <property type="entry name" value="ATPase_AAA_CS"/>
</dbReference>
<dbReference type="Pfam" id="PF23315">
    <property type="entry name" value="PEX6_4th"/>
    <property type="match status" value="1"/>
</dbReference>
<evidence type="ECO:0000256" key="5">
    <source>
        <dbReference type="ARBA" id="ARBA00022801"/>
    </source>
</evidence>
<dbReference type="PANTHER" id="PTHR23077">
    <property type="entry name" value="AAA-FAMILY ATPASE"/>
    <property type="match status" value="1"/>
</dbReference>
<dbReference type="GO" id="GO:0005829">
    <property type="term" value="C:cytosol"/>
    <property type="evidence" value="ECO:0007669"/>
    <property type="project" value="EnsemblFungi"/>
</dbReference>
<dbReference type="InterPro" id="IPR047533">
    <property type="entry name" value="RecA-like_PEX6_r2"/>
</dbReference>
<dbReference type="CDD" id="cd19527">
    <property type="entry name" value="RecA-like_PEX6_r2"/>
    <property type="match status" value="1"/>
</dbReference>
<dbReference type="FunFam" id="3.40.50.300:FF:000109">
    <property type="entry name" value="Peroxisomal biogenesis factor 6"/>
    <property type="match status" value="1"/>
</dbReference>
<dbReference type="RefSeq" id="XP_501986.3">
    <property type="nucleotide sequence ID" value="XM_501986.3"/>
</dbReference>
<dbReference type="InterPro" id="IPR003959">
    <property type="entry name" value="ATPase_AAA_core"/>
</dbReference>
<dbReference type="FunFam" id="1.10.8.60:FF:000039">
    <property type="entry name" value="peroxisome biogenesis factor 6"/>
    <property type="match status" value="1"/>
</dbReference>
<dbReference type="GO" id="GO:1904949">
    <property type="term" value="C:ATPase complex"/>
    <property type="evidence" value="ECO:0007669"/>
    <property type="project" value="EnsemblFungi"/>
</dbReference>
<evidence type="ECO:0000313" key="14">
    <source>
        <dbReference type="Proteomes" id="UP000182444"/>
    </source>
</evidence>
<dbReference type="SUPFAM" id="SSF52540">
    <property type="entry name" value="P-loop containing nucleoside triphosphate hydrolases"/>
    <property type="match status" value="2"/>
</dbReference>
<evidence type="ECO:0000256" key="1">
    <source>
        <dbReference type="ARBA" id="ARBA00004370"/>
    </source>
</evidence>
<proteinExistence type="inferred from homology"/>
<feature type="coiled-coil region" evidence="11">
    <location>
        <begin position="940"/>
        <end position="967"/>
    </location>
</feature>
<dbReference type="GO" id="GO:0043335">
    <property type="term" value="P:protein unfolding"/>
    <property type="evidence" value="ECO:0007669"/>
    <property type="project" value="EnsemblFungi"/>
</dbReference>
<feature type="domain" description="AAA+ ATPase" evidence="12">
    <location>
        <begin position="751"/>
        <end position="891"/>
    </location>
</feature>
<keyword evidence="3" id="KW-0962">Peroxisome biogenesis</keyword>
<gene>
    <name evidence="13" type="ORF">YALI1_C25979g</name>
</gene>
<dbReference type="GO" id="GO:0140318">
    <property type="term" value="F:protein transporter activity"/>
    <property type="evidence" value="ECO:0007669"/>
    <property type="project" value="EnsemblFungi"/>
</dbReference>
<dbReference type="VEuPathDB" id="FungiDB:YALI0_C18689g"/>
<dbReference type="PANTHER" id="PTHR23077:SF9">
    <property type="entry name" value="PEROXISOMAL ATPASE PEX6"/>
    <property type="match status" value="1"/>
</dbReference>